<sequence length="868" mass="98962">MHYHFIRLQSSKSDILEGLDLWRATVIKHESAHKSLTEGVPWSNAESLYETIDAIQDGDTPWKCFKFLYTGPKPLTPPAWMEETYELNTRDVLLVLEQQLATSEFDGQIDYVPYREFTAKGDRIYSNLMSAHWAYREATFSNYAVSQDKIVNDPLTHGSMLVPVIAGSDKTTVSVATGHQEYHPVYVSPGVITNTARHGHGVGVLPVAFLPIPKTSKRQRKHTEFQLFCRQLYHRCLELVFEPLKAYMETYKVVRCPDGHFRRAIFSLGPYIADYPEQVWLTGIVSNWCPKCDATPDNLDGAGSHRRSHEKTDFLIKTFDPGILWDDFGIRHDIVPFTHSFPRADIHELLAPDLLHQLIKGVFKDHLVTWVGDYLHETHGEKLALEIVEDIDHRISAVPPYQGLLRFPDGRDYNQWTGDDSKALMKVYLAAIAGYLPSSMVQCVAAFMDSCYIARRNAITGPALMYFQECVDRFHALQNVFIEAGVRTSISLPRQHALNHYFYSIHLFGSPNGLCSSITESKHIKAVKEPWRRSSRYQALIQMLRTLLRIDKIGAIRRRFTEMGMMKGNTASYMAERKVEDVRSDCILDHDDEVVKDSEDDEDESLLEAVPGDLSDDTMSDIRLSIRFGMPSCFAGSFIYFLPVANKSLVLDSAHPRGLESLAKFINQPKFPHAFRRFLFDQTYPNEQAPTNISELPAFGGSIKVHRSATATYYAPSDLCGSGGLHREIIRSSRSFHGHERRDTAFVVLDESKEGMEGMEIGRVLLFFSFQYRRKDYSCALINWFVHDNEPDPDTGMWTVQLECDQRGQSTVDVIDIDAIARGAHLLPIYGSFRVPDDFIHHNALDSFNSFFVNHYIDHHAHEFIKLI</sequence>
<dbReference type="OrthoDB" id="3199698at2759"/>
<proteinExistence type="predicted"/>
<accession>A0A0D2PCI7</accession>
<gene>
    <name evidence="1" type="ORF">HYPSUDRAFT_145683</name>
</gene>
<dbReference type="Proteomes" id="UP000054270">
    <property type="component" value="Unassembled WGS sequence"/>
</dbReference>
<evidence type="ECO:0000313" key="2">
    <source>
        <dbReference type="Proteomes" id="UP000054270"/>
    </source>
</evidence>
<organism evidence="1 2">
    <name type="scientific">Hypholoma sublateritium (strain FD-334 SS-4)</name>
    <dbReference type="NCBI Taxonomy" id="945553"/>
    <lineage>
        <taxon>Eukaryota</taxon>
        <taxon>Fungi</taxon>
        <taxon>Dikarya</taxon>
        <taxon>Basidiomycota</taxon>
        <taxon>Agaricomycotina</taxon>
        <taxon>Agaricomycetes</taxon>
        <taxon>Agaricomycetidae</taxon>
        <taxon>Agaricales</taxon>
        <taxon>Agaricineae</taxon>
        <taxon>Strophariaceae</taxon>
        <taxon>Hypholoma</taxon>
    </lineage>
</organism>
<dbReference type="Pfam" id="PF18759">
    <property type="entry name" value="Plavaka"/>
    <property type="match status" value="1"/>
</dbReference>
<dbReference type="OMA" id="CIARSCH"/>
<evidence type="ECO:0000313" key="1">
    <source>
        <dbReference type="EMBL" id="KJA18005.1"/>
    </source>
</evidence>
<dbReference type="AlphaFoldDB" id="A0A0D2PCI7"/>
<name>A0A0D2PCI7_HYPSF</name>
<dbReference type="InterPro" id="IPR041078">
    <property type="entry name" value="Plavaka"/>
</dbReference>
<reference evidence="2" key="1">
    <citation type="submission" date="2014-04" db="EMBL/GenBank/DDBJ databases">
        <title>Evolutionary Origins and Diversification of the Mycorrhizal Mutualists.</title>
        <authorList>
            <consortium name="DOE Joint Genome Institute"/>
            <consortium name="Mycorrhizal Genomics Consortium"/>
            <person name="Kohler A."/>
            <person name="Kuo A."/>
            <person name="Nagy L.G."/>
            <person name="Floudas D."/>
            <person name="Copeland A."/>
            <person name="Barry K.W."/>
            <person name="Cichocki N."/>
            <person name="Veneault-Fourrey C."/>
            <person name="LaButti K."/>
            <person name="Lindquist E.A."/>
            <person name="Lipzen A."/>
            <person name="Lundell T."/>
            <person name="Morin E."/>
            <person name="Murat C."/>
            <person name="Riley R."/>
            <person name="Ohm R."/>
            <person name="Sun H."/>
            <person name="Tunlid A."/>
            <person name="Henrissat B."/>
            <person name="Grigoriev I.V."/>
            <person name="Hibbett D.S."/>
            <person name="Martin F."/>
        </authorList>
    </citation>
    <scope>NUCLEOTIDE SEQUENCE [LARGE SCALE GENOMIC DNA]</scope>
    <source>
        <strain evidence="2">FD-334 SS-4</strain>
    </source>
</reference>
<protein>
    <submittedName>
        <fullName evidence="1">Uncharacterized protein</fullName>
    </submittedName>
</protein>
<dbReference type="EMBL" id="KN817595">
    <property type="protein sequence ID" value="KJA18005.1"/>
    <property type="molecule type" value="Genomic_DNA"/>
</dbReference>
<keyword evidence="2" id="KW-1185">Reference proteome</keyword>